<reference evidence="1" key="1">
    <citation type="journal article" date="2015" name="Nature">
        <title>Complex archaea that bridge the gap between prokaryotes and eukaryotes.</title>
        <authorList>
            <person name="Spang A."/>
            <person name="Saw J.H."/>
            <person name="Jorgensen S.L."/>
            <person name="Zaremba-Niedzwiedzka K."/>
            <person name="Martijn J."/>
            <person name="Lind A.E."/>
            <person name="van Eijk R."/>
            <person name="Schleper C."/>
            <person name="Guy L."/>
            <person name="Ettema T.J."/>
        </authorList>
    </citation>
    <scope>NUCLEOTIDE SEQUENCE</scope>
</reference>
<evidence type="ECO:0000313" key="1">
    <source>
        <dbReference type="EMBL" id="KKL45720.1"/>
    </source>
</evidence>
<proteinExistence type="predicted"/>
<comment type="caution">
    <text evidence="1">The sequence shown here is derived from an EMBL/GenBank/DDBJ whole genome shotgun (WGS) entry which is preliminary data.</text>
</comment>
<sequence length="397" mass="44306">MAYELWLPEDTLRDIRKRAQAPGEEGAIYSAALESLFQEAGIGMADFELARDDAGWLKLGLGDSTGIPEQTRTLSVKRARAYFARDPLSAQAVRTWTNFTLGRGITFQAKDEHANDILREFWDAPINEPILSNKGQRKSNDKLLIDGEIFFIFFEAAGKVKIRRIDPLEITEIITDPNDAETKKLYKRVWIDSQNVTHEAYYLDWANTEKEETWLDSLGTPQGTNASGVIYHVPFNSLSIRGVSLLFSGMDWAKAHRKFLEARASITQAMARFAWKAKIKGSPSQVGAVRREWQSGLATGDTENNPPPAPGSTFVENEGYDLTPIKTETGAAAAQVDANMLLGIFGASVGVLPHYFGAGEHFRLATAKAMELPMLVQFEAHQQFWADVYDNIFTYVM</sequence>
<accession>A0A0F9ELD9</accession>
<name>A0A0F9ELD9_9ZZZZ</name>
<organism evidence="1">
    <name type="scientific">marine sediment metagenome</name>
    <dbReference type="NCBI Taxonomy" id="412755"/>
    <lineage>
        <taxon>unclassified sequences</taxon>
        <taxon>metagenomes</taxon>
        <taxon>ecological metagenomes</taxon>
    </lineage>
</organism>
<dbReference type="AlphaFoldDB" id="A0A0F9ELD9"/>
<feature type="non-terminal residue" evidence="1">
    <location>
        <position position="397"/>
    </location>
</feature>
<dbReference type="EMBL" id="LAZR01034286">
    <property type="protein sequence ID" value="KKL45720.1"/>
    <property type="molecule type" value="Genomic_DNA"/>
</dbReference>
<protein>
    <submittedName>
        <fullName evidence="1">Uncharacterized protein</fullName>
    </submittedName>
</protein>
<gene>
    <name evidence="1" type="ORF">LCGC14_2352810</name>
</gene>